<accession>A0A1E5IH71</accession>
<evidence type="ECO:0000313" key="2">
    <source>
        <dbReference type="Proteomes" id="UP000095237"/>
    </source>
</evidence>
<sequence>MISATHFLNVKDVKYRVKTTSIKMVIAVTGKRITDAIDEAKKRFTRIGNCGFCKLIYERLG</sequence>
<organism evidence="1 2">
    <name type="scientific">Endomicrobium trichonymphae</name>
    <dbReference type="NCBI Taxonomy" id="1408204"/>
    <lineage>
        <taxon>Bacteria</taxon>
        <taxon>Pseudomonadati</taxon>
        <taxon>Elusimicrobiota</taxon>
        <taxon>Endomicrobiia</taxon>
        <taxon>Endomicrobiales</taxon>
        <taxon>Endomicrobiaceae</taxon>
        <taxon>Candidatus Endomicrobiellum</taxon>
    </lineage>
</organism>
<protein>
    <submittedName>
        <fullName evidence="1">Uncharacterized protein</fullName>
    </submittedName>
</protein>
<dbReference type="Proteomes" id="UP000095237">
    <property type="component" value="Unassembled WGS sequence"/>
</dbReference>
<comment type="caution">
    <text evidence="1">The sequence shown here is derived from an EMBL/GenBank/DDBJ whole genome shotgun (WGS) entry which is preliminary data.</text>
</comment>
<evidence type="ECO:0000313" key="1">
    <source>
        <dbReference type="EMBL" id="OEG69781.1"/>
    </source>
</evidence>
<dbReference type="EMBL" id="LNVX01000566">
    <property type="protein sequence ID" value="OEG69781.1"/>
    <property type="molecule type" value="Genomic_DNA"/>
</dbReference>
<dbReference type="AlphaFoldDB" id="A0A1E5IH71"/>
<gene>
    <name evidence="1" type="ORF">ATZ36_01965</name>
</gene>
<name>A0A1E5IH71_ENDTX</name>
<keyword evidence="2" id="KW-1185">Reference proteome</keyword>
<reference evidence="1 2" key="1">
    <citation type="submission" date="2015-11" db="EMBL/GenBank/DDBJ databases">
        <title>Evidence for parallel genomic evolution in an endosymbiosis of termite gut flagellates.</title>
        <authorList>
            <person name="Zheng H."/>
        </authorList>
    </citation>
    <scope>NUCLEOTIDE SEQUENCE [LARGE SCALE GENOMIC DNA]</scope>
    <source>
        <strain evidence="1 2">CET450</strain>
    </source>
</reference>
<proteinExistence type="predicted"/>